<comment type="caution">
    <text evidence="1">The sequence shown here is derived from an EMBL/GenBank/DDBJ whole genome shotgun (WGS) entry which is preliminary data.</text>
</comment>
<name>A0AAD3CPI6_9STRA</name>
<keyword evidence="2" id="KW-1185">Reference proteome</keyword>
<protein>
    <submittedName>
        <fullName evidence="1">Uncharacterized protein</fullName>
    </submittedName>
</protein>
<dbReference type="AlphaFoldDB" id="A0AAD3CPI6"/>
<proteinExistence type="predicted"/>
<dbReference type="Proteomes" id="UP001054902">
    <property type="component" value="Unassembled WGS sequence"/>
</dbReference>
<dbReference type="EMBL" id="BLLK01000038">
    <property type="protein sequence ID" value="GFH49434.1"/>
    <property type="molecule type" value="Genomic_DNA"/>
</dbReference>
<reference evidence="1 2" key="1">
    <citation type="journal article" date="2021" name="Sci. Rep.">
        <title>The genome of the diatom Chaetoceros tenuissimus carries an ancient integrated fragment of an extant virus.</title>
        <authorList>
            <person name="Hongo Y."/>
            <person name="Kimura K."/>
            <person name="Takaki Y."/>
            <person name="Yoshida Y."/>
            <person name="Baba S."/>
            <person name="Kobayashi G."/>
            <person name="Nagasaki K."/>
            <person name="Hano T."/>
            <person name="Tomaru Y."/>
        </authorList>
    </citation>
    <scope>NUCLEOTIDE SEQUENCE [LARGE SCALE GENOMIC DNA]</scope>
    <source>
        <strain evidence="1 2">NIES-3715</strain>
    </source>
</reference>
<accession>A0AAD3CPI6</accession>
<evidence type="ECO:0000313" key="2">
    <source>
        <dbReference type="Proteomes" id="UP001054902"/>
    </source>
</evidence>
<organism evidence="1 2">
    <name type="scientific">Chaetoceros tenuissimus</name>
    <dbReference type="NCBI Taxonomy" id="426638"/>
    <lineage>
        <taxon>Eukaryota</taxon>
        <taxon>Sar</taxon>
        <taxon>Stramenopiles</taxon>
        <taxon>Ochrophyta</taxon>
        <taxon>Bacillariophyta</taxon>
        <taxon>Coscinodiscophyceae</taxon>
        <taxon>Chaetocerotophycidae</taxon>
        <taxon>Chaetocerotales</taxon>
        <taxon>Chaetocerotaceae</taxon>
        <taxon>Chaetoceros</taxon>
    </lineage>
</organism>
<gene>
    <name evidence="1" type="ORF">CTEN210_05910</name>
</gene>
<evidence type="ECO:0000313" key="1">
    <source>
        <dbReference type="EMBL" id="GFH49434.1"/>
    </source>
</evidence>
<sequence>MVYGRFLLCVDRNFCSEDFDVGHYRAAMYMILDALSMTLFTEAQREEVKRRLSRGQKQRWRLMSEDSRKRTPVTRLAMSNARAVYHFRVTNLDTYQIVLEGCTQKQVVQSDFGKEYTETTSYSLYHFLTHCFSKRNNIKGAGTIRLTMAGVEYSIERYYREK</sequence>